<evidence type="ECO:0000256" key="1">
    <source>
        <dbReference type="SAM" id="MobiDB-lite"/>
    </source>
</evidence>
<dbReference type="PANTHER" id="PTHR33371:SF16">
    <property type="entry name" value="MCE-FAMILY PROTEIN MCE3F"/>
    <property type="match status" value="1"/>
</dbReference>
<protein>
    <submittedName>
        <fullName evidence="4">MCE family protein</fullName>
    </submittedName>
</protein>
<accession>A0A3A5H7A2</accession>
<evidence type="ECO:0000313" key="4">
    <source>
        <dbReference type="EMBL" id="RJS46352.1"/>
    </source>
</evidence>
<dbReference type="Pfam" id="PF11887">
    <property type="entry name" value="Mce4_CUP1"/>
    <property type="match status" value="1"/>
</dbReference>
<evidence type="ECO:0000259" key="3">
    <source>
        <dbReference type="Pfam" id="PF11887"/>
    </source>
</evidence>
<feature type="domain" description="Mce/MlaD" evidence="2">
    <location>
        <begin position="39"/>
        <end position="114"/>
    </location>
</feature>
<dbReference type="Proteomes" id="UP000276542">
    <property type="component" value="Unassembled WGS sequence"/>
</dbReference>
<evidence type="ECO:0000259" key="2">
    <source>
        <dbReference type="Pfam" id="PF02470"/>
    </source>
</evidence>
<dbReference type="OrthoDB" id="4741753at2"/>
<dbReference type="InterPro" id="IPR024516">
    <property type="entry name" value="Mce_C"/>
</dbReference>
<reference evidence="5" key="1">
    <citation type="submission" date="2018-09" db="EMBL/GenBank/DDBJ databases">
        <authorList>
            <person name="Zhu H."/>
        </authorList>
    </citation>
    <scope>NUCLEOTIDE SEQUENCE [LARGE SCALE GENOMIC DNA]</scope>
    <source>
        <strain evidence="5">K1W22B-1</strain>
    </source>
</reference>
<comment type="caution">
    <text evidence="4">The sequence shown here is derived from an EMBL/GenBank/DDBJ whole genome shotgun (WGS) entry which is preliminary data.</text>
</comment>
<dbReference type="NCBIfam" id="TIGR00996">
    <property type="entry name" value="Mtu_fam_mce"/>
    <property type="match status" value="1"/>
</dbReference>
<dbReference type="GO" id="GO:0005576">
    <property type="term" value="C:extracellular region"/>
    <property type="evidence" value="ECO:0007669"/>
    <property type="project" value="TreeGrafter"/>
</dbReference>
<organism evidence="4 5">
    <name type="scientific">Nocardioides cavernaquae</name>
    <dbReference type="NCBI Taxonomy" id="2321396"/>
    <lineage>
        <taxon>Bacteria</taxon>
        <taxon>Bacillati</taxon>
        <taxon>Actinomycetota</taxon>
        <taxon>Actinomycetes</taxon>
        <taxon>Propionibacteriales</taxon>
        <taxon>Nocardioidaceae</taxon>
        <taxon>Nocardioides</taxon>
    </lineage>
</organism>
<sequence length="425" mass="45631">MITRRTKIQLLIFALITLLGTTYVGAKYAQLDKLFYDSEYEVVGHFAESGGIYAGAEVAYRGVKIGQVDRLVATTDGVDVVMAIENGHDDIPADALAIVANRSALGEQYVDLQPLADGKPFLVDGSDIDAADTRTPISTSKLLTDISRTVADVDQDALRTVVSELGLAFKDTGEDLGSLIDSSNRFLETATENFDLTAALIRDSNTVLDGQLASATAIRSFSRDLALFSGTLAGSDADLRQLIENGAVSAQVLKKFLSDHGVELSELINNLVTTGEVVVRHLDDVQTLLVAFPYVVEGSYTVTAKDPRTGLYDAHFGLVFTSQPPVCHAGYGGTKQRAPIRTEDVPMNMDARCTEPASKSNPRGAQHAPRAATGYGNVVATYDPDTGKVTWTDEVPADQRSTVVPAPASLGEESWKWLYLQPLGQ</sequence>
<dbReference type="InterPro" id="IPR003399">
    <property type="entry name" value="Mce/MlaD"/>
</dbReference>
<name>A0A3A5H7A2_9ACTN</name>
<dbReference type="Pfam" id="PF02470">
    <property type="entry name" value="MlaD"/>
    <property type="match status" value="1"/>
</dbReference>
<dbReference type="AlphaFoldDB" id="A0A3A5H7A2"/>
<dbReference type="InterPro" id="IPR052336">
    <property type="entry name" value="MlaD_Phospholipid_Transporter"/>
</dbReference>
<keyword evidence="5" id="KW-1185">Reference proteome</keyword>
<dbReference type="RefSeq" id="WP_120060324.1">
    <property type="nucleotide sequence ID" value="NZ_QYRP01000002.1"/>
</dbReference>
<gene>
    <name evidence="4" type="ORF">D4739_09085</name>
</gene>
<proteinExistence type="predicted"/>
<dbReference type="PANTHER" id="PTHR33371">
    <property type="entry name" value="INTERMEMBRANE PHOSPHOLIPID TRANSPORT SYSTEM BINDING PROTEIN MLAD-RELATED"/>
    <property type="match status" value="1"/>
</dbReference>
<evidence type="ECO:0000313" key="5">
    <source>
        <dbReference type="Proteomes" id="UP000276542"/>
    </source>
</evidence>
<dbReference type="EMBL" id="QYRP01000002">
    <property type="protein sequence ID" value="RJS46352.1"/>
    <property type="molecule type" value="Genomic_DNA"/>
</dbReference>
<dbReference type="InterPro" id="IPR005693">
    <property type="entry name" value="Mce"/>
</dbReference>
<feature type="region of interest" description="Disordered" evidence="1">
    <location>
        <begin position="353"/>
        <end position="372"/>
    </location>
</feature>
<feature type="domain" description="Mammalian cell entry C-terminal" evidence="3">
    <location>
        <begin position="122"/>
        <end position="310"/>
    </location>
</feature>